<dbReference type="InterPro" id="IPR000845">
    <property type="entry name" value="Nucleoside_phosphorylase_d"/>
</dbReference>
<dbReference type="GO" id="GO:0008930">
    <property type="term" value="F:methylthioadenosine nucleosidase activity"/>
    <property type="evidence" value="ECO:0007669"/>
    <property type="project" value="TreeGrafter"/>
</dbReference>
<evidence type="ECO:0000313" key="3">
    <source>
        <dbReference type="EMBL" id="GIH24838.1"/>
    </source>
</evidence>
<feature type="transmembrane region" description="Helical" evidence="1">
    <location>
        <begin position="279"/>
        <end position="301"/>
    </location>
</feature>
<dbReference type="Gene3D" id="3.40.50.1580">
    <property type="entry name" value="Nucleoside phosphorylase domain"/>
    <property type="match status" value="1"/>
</dbReference>
<feature type="transmembrane region" description="Helical" evidence="1">
    <location>
        <begin position="120"/>
        <end position="147"/>
    </location>
</feature>
<evidence type="ECO:0000256" key="1">
    <source>
        <dbReference type="SAM" id="Phobius"/>
    </source>
</evidence>
<feature type="domain" description="Nucleoside phosphorylase" evidence="2">
    <location>
        <begin position="398"/>
        <end position="627"/>
    </location>
</feature>
<dbReference type="GO" id="GO:0019284">
    <property type="term" value="P:L-methionine salvage from S-adenosylmethionine"/>
    <property type="evidence" value="ECO:0007669"/>
    <property type="project" value="TreeGrafter"/>
</dbReference>
<keyword evidence="1" id="KW-0812">Transmembrane</keyword>
<dbReference type="RefSeq" id="WP_204041574.1">
    <property type="nucleotide sequence ID" value="NZ_BOOA01000022.1"/>
</dbReference>
<dbReference type="AlphaFoldDB" id="A0A919QCE2"/>
<keyword evidence="1" id="KW-0472">Membrane</keyword>
<name>A0A919QCE2_9ACTN</name>
<protein>
    <recommendedName>
        <fullName evidence="2">Nucleoside phosphorylase domain-containing protein</fullName>
    </recommendedName>
</protein>
<feature type="transmembrane region" description="Helical" evidence="1">
    <location>
        <begin position="90"/>
        <end position="114"/>
    </location>
</feature>
<dbReference type="GO" id="GO:0008782">
    <property type="term" value="F:adenosylhomocysteine nucleosidase activity"/>
    <property type="evidence" value="ECO:0007669"/>
    <property type="project" value="TreeGrafter"/>
</dbReference>
<dbReference type="PANTHER" id="PTHR46832">
    <property type="entry name" value="5'-METHYLTHIOADENOSINE/S-ADENOSYLHOMOCYSTEINE NUCLEOSIDASE"/>
    <property type="match status" value="1"/>
</dbReference>
<proteinExistence type="predicted"/>
<comment type="caution">
    <text evidence="3">The sequence shown here is derived from an EMBL/GenBank/DDBJ whole genome shotgun (WGS) entry which is preliminary data.</text>
</comment>
<dbReference type="Pfam" id="PF01048">
    <property type="entry name" value="PNP_UDP_1"/>
    <property type="match status" value="1"/>
</dbReference>
<keyword evidence="4" id="KW-1185">Reference proteome</keyword>
<dbReference type="Proteomes" id="UP000640052">
    <property type="component" value="Unassembled WGS sequence"/>
</dbReference>
<accession>A0A919QCE2</accession>
<reference evidence="3" key="1">
    <citation type="submission" date="2021-01" db="EMBL/GenBank/DDBJ databases">
        <title>Whole genome shotgun sequence of Acrocarpospora phusangensis NBRC 108782.</title>
        <authorList>
            <person name="Komaki H."/>
            <person name="Tamura T."/>
        </authorList>
    </citation>
    <scope>NUCLEOTIDE SEQUENCE</scope>
    <source>
        <strain evidence="3">NBRC 108782</strain>
    </source>
</reference>
<keyword evidence="1" id="KW-1133">Transmembrane helix</keyword>
<dbReference type="SUPFAM" id="SSF53167">
    <property type="entry name" value="Purine and uridine phosphorylases"/>
    <property type="match status" value="1"/>
</dbReference>
<organism evidence="3 4">
    <name type="scientific">Acrocarpospora phusangensis</name>
    <dbReference type="NCBI Taxonomy" id="1070424"/>
    <lineage>
        <taxon>Bacteria</taxon>
        <taxon>Bacillati</taxon>
        <taxon>Actinomycetota</taxon>
        <taxon>Actinomycetes</taxon>
        <taxon>Streptosporangiales</taxon>
        <taxon>Streptosporangiaceae</taxon>
        <taxon>Acrocarpospora</taxon>
    </lineage>
</organism>
<sequence>MLSFTAAREAARQVRRAERGRDAIRTVRPRGVGVFRARAPLAVVLYAASREGRLVWQGPDRFALLEPPQDDMRGHRPRGWLRAIDRQWEFVLFFGPPAVAMLLGLIVGLAGLYVSSGVLLLAAMVLLLAAMLYVTAVMTLGLGVLLLGGLRWLAARPVSEGDSMKAGVRFVHWTMPLCHCPDDARAPALLATVAERVRRLMENKIDRSAESLGGVAARVQIVEPLVCVLSGATTAGAEAAIMAMSTSASSGVSDHHAGITFLTAGASARLRRPKLAESGGALLLYTVGVAMIVVVEALGTYPEELEACRPRGDCAGRPATFGTALLWFGYRLAFQNPPGIFPATAQSWAFGWANGLLGLMFVLVAGVTMWRAGAARKERRTDFEKDIDAVLSTSTVLLLVVTPVERDAVIRAARELTGTEPIRRHLDHHTALDLGVVRGARVLLARSRPGVLEPGAATLTAQSLIDQLNPDYLLLTGTCSGLREDRHRLGDVLICTQLRAMDHKKVIDYQWGQAAEIPRGDRVSPSVTLLNRCESARLEPGVPGVHSGLILSGNTHLDSAALRDRMAAAEPDAIGVEMEGAGVYAAAAKGKVDWIVVKAISDWGTGRTEENHALAARNAAEFVADVLAGGGLDRPPLRA</sequence>
<dbReference type="PANTHER" id="PTHR46832:SF1">
    <property type="entry name" value="5'-METHYLTHIOADENOSINE_S-ADENOSYLHOMOCYSTEINE NUCLEOSIDASE"/>
    <property type="match status" value="1"/>
</dbReference>
<evidence type="ECO:0000259" key="2">
    <source>
        <dbReference type="Pfam" id="PF01048"/>
    </source>
</evidence>
<dbReference type="GO" id="GO:0009116">
    <property type="term" value="P:nucleoside metabolic process"/>
    <property type="evidence" value="ECO:0007669"/>
    <property type="project" value="InterPro"/>
</dbReference>
<feature type="transmembrane region" description="Helical" evidence="1">
    <location>
        <begin position="349"/>
        <end position="370"/>
    </location>
</feature>
<dbReference type="GO" id="GO:0005829">
    <property type="term" value="C:cytosol"/>
    <property type="evidence" value="ECO:0007669"/>
    <property type="project" value="TreeGrafter"/>
</dbReference>
<dbReference type="InterPro" id="IPR035994">
    <property type="entry name" value="Nucleoside_phosphorylase_sf"/>
</dbReference>
<evidence type="ECO:0000313" key="4">
    <source>
        <dbReference type="Proteomes" id="UP000640052"/>
    </source>
</evidence>
<dbReference type="EMBL" id="BOOA01000022">
    <property type="protein sequence ID" value="GIH24838.1"/>
    <property type="molecule type" value="Genomic_DNA"/>
</dbReference>
<dbReference type="CDD" id="cd09008">
    <property type="entry name" value="MTAN"/>
    <property type="match status" value="1"/>
</dbReference>
<gene>
    <name evidence="3" type="ORF">Aph01nite_31480</name>
</gene>